<dbReference type="EMBL" id="QJTJ01000017">
    <property type="protein sequence ID" value="PYF05648.1"/>
    <property type="molecule type" value="Genomic_DNA"/>
</dbReference>
<name>A0A318TRI4_9BACL</name>
<feature type="domain" description="Type II methyltransferase M.TaqI-like" evidence="7">
    <location>
        <begin position="340"/>
        <end position="561"/>
    </location>
</feature>
<dbReference type="RefSeq" id="WP_235867661.1">
    <property type="nucleotide sequence ID" value="NZ_PYWJ01000006.1"/>
</dbReference>
<dbReference type="InterPro" id="IPR011639">
    <property type="entry name" value="MethylTrfase_TaqI-like_dom"/>
</dbReference>
<accession>A0A318TRI4</accession>
<evidence type="ECO:0000256" key="2">
    <source>
        <dbReference type="ARBA" id="ARBA00022603"/>
    </source>
</evidence>
<comment type="catalytic activity">
    <reaction evidence="5">
        <text>a 2'-deoxyadenosine in DNA + S-adenosyl-L-methionine = an N(6)-methyl-2'-deoxyadenosine in DNA + S-adenosyl-L-homocysteine + H(+)</text>
        <dbReference type="Rhea" id="RHEA:15197"/>
        <dbReference type="Rhea" id="RHEA-COMP:12418"/>
        <dbReference type="Rhea" id="RHEA-COMP:12419"/>
        <dbReference type="ChEBI" id="CHEBI:15378"/>
        <dbReference type="ChEBI" id="CHEBI:57856"/>
        <dbReference type="ChEBI" id="CHEBI:59789"/>
        <dbReference type="ChEBI" id="CHEBI:90615"/>
        <dbReference type="ChEBI" id="CHEBI:90616"/>
        <dbReference type="EC" id="2.1.1.72"/>
    </reaction>
</comment>
<dbReference type="GO" id="GO:0009007">
    <property type="term" value="F:site-specific DNA-methyltransferase (adenine-specific) activity"/>
    <property type="evidence" value="ECO:0007669"/>
    <property type="project" value="UniProtKB-EC"/>
</dbReference>
<dbReference type="PROSITE" id="PS00092">
    <property type="entry name" value="N6_MTASE"/>
    <property type="match status" value="1"/>
</dbReference>
<keyword evidence="6" id="KW-0175">Coiled coil</keyword>
<dbReference type="Proteomes" id="UP000247416">
    <property type="component" value="Unassembled WGS sequence"/>
</dbReference>
<evidence type="ECO:0000259" key="7">
    <source>
        <dbReference type="Pfam" id="PF07669"/>
    </source>
</evidence>
<dbReference type="GO" id="GO:0006304">
    <property type="term" value="P:DNA modification"/>
    <property type="evidence" value="ECO:0007669"/>
    <property type="project" value="InterPro"/>
</dbReference>
<dbReference type="GO" id="GO:0003676">
    <property type="term" value="F:nucleic acid binding"/>
    <property type="evidence" value="ECO:0007669"/>
    <property type="project" value="InterPro"/>
</dbReference>
<sequence length="1138" mass="133755">MNKTELKNFAIQSRRQLIEQVKTKALMYGIDEKNDLEIKEQFGQLMINDKPYPLYMKPAFNSLKNQLKQKAYKQLVEEVAYTWFNRIIAIRYMEVHDYLPEKVNVLSSSVGRVDPDILFEYETMDLPIKQEEIRELLDTGDTEGAYRKLFIAQCNTLNSILPFLFERIQNYTELLLPDFLLDAESVIKVLVQNDELTNSFDEIEVIGWLYQYYNSEPKDKIFADLKKNKKIEKYNIPSATQIFTPKWIVRYMVENSLGQIIKDNNLPVKERSMPYYIELEENMDLEKNIKDQNFDISRIRLIDPCMGSGHILLYAFDLLFDLYAEMGYFNRDIPKLIIENNLYGFEIDIRAYQLASFSLMMKGRSIHRAFLKEPVNLNLRLIQDINLKNKTKIFELLEVDDQNIEAVDGIIEMFKDASMFGSLVIPPEMDYDSYIDKLNNFNTKQEQLSFTDLDLIEDIQKVTEILNVARLLSGKYDVVITNPPYLALKGMNKDLVNYAKNYYPDSKNDLFSMFIERCMFFAKREAYISIITMESWMFLSSFEVIRKRILKETTICNMLHMPYEGKGRTSLGINFGTVATILKNYHIEGYVSNFNCIRYDEIDDEGIPYKFPSRNNRNTKINIEKLKSIPGIPIAYWTPDNLYDIFLNAPKLSDIALAKVGVQTGDNEKFIRYWYEVEKDNIQFDINLESKRWVPCSKGGPFCKWFGNQLYVIDWKDNGLAIKNHKSSVVRNEEYYRKDGLVFSNITSGKFSIRTHIKKAIFDQTSPLILFEDTKIQNYVLGLLNSNVMDVISEILSPTMHFNVGEIVNYPIIISKENIDKVNLLVEQLFTIAKDEYYKNELSWYFDSHPYLNYKEMKLLKNIDLQYKNEIVTTRIKSESFMRELNEVFMDLYRLKFEDIIEPTPLNKTINYTLIDCRSFLSYFIGCSFGRFELKGYNDTKSSILFSEKVYFENDIILSLRKFLAIAFSPDTVDENIQWLAEALEMKKGEDEEGRLRRYFLDEFFEDHCKTYQKRPIYWLVDSGKQKGLRTLIYMHRFQPDSMATIRFQHLQEIQAKYQNEITDLENRLVNPNLSASEKKKLTAEKSSFEKKIDELREFDKRLAEIANEEIEIDLDDGVKVNYEKFCRGGKGVLAKIK</sequence>
<organism evidence="8 9">
    <name type="scientific">Ureibacillus chungkukjangi</name>
    <dbReference type="NCBI Taxonomy" id="1202712"/>
    <lineage>
        <taxon>Bacteria</taxon>
        <taxon>Bacillati</taxon>
        <taxon>Bacillota</taxon>
        <taxon>Bacilli</taxon>
        <taxon>Bacillales</taxon>
        <taxon>Caryophanaceae</taxon>
        <taxon>Ureibacillus</taxon>
    </lineage>
</organism>
<dbReference type="InterPro" id="IPR029063">
    <property type="entry name" value="SAM-dependent_MTases_sf"/>
</dbReference>
<keyword evidence="4" id="KW-0949">S-adenosyl-L-methionine</keyword>
<feature type="coiled-coil region" evidence="6">
    <location>
        <begin position="1048"/>
        <end position="1109"/>
    </location>
</feature>
<dbReference type="GO" id="GO:0032259">
    <property type="term" value="P:methylation"/>
    <property type="evidence" value="ECO:0007669"/>
    <property type="project" value="UniProtKB-KW"/>
</dbReference>
<gene>
    <name evidence="8" type="ORF">BJ095_11757</name>
</gene>
<keyword evidence="3" id="KW-0808">Transferase</keyword>
<dbReference type="PANTHER" id="PTHR33841:SF1">
    <property type="entry name" value="DNA METHYLTRANSFERASE A"/>
    <property type="match status" value="1"/>
</dbReference>
<evidence type="ECO:0000313" key="9">
    <source>
        <dbReference type="Proteomes" id="UP000247416"/>
    </source>
</evidence>
<dbReference type="PRINTS" id="PR00507">
    <property type="entry name" value="N12N6MTFRASE"/>
</dbReference>
<dbReference type="InterPro" id="IPR002052">
    <property type="entry name" value="DNA_methylase_N6_adenine_CS"/>
</dbReference>
<reference evidence="8 9" key="1">
    <citation type="submission" date="2018-06" db="EMBL/GenBank/DDBJ databases">
        <title>Genomic Encyclopedia of Archaeal and Bacterial Type Strains, Phase II (KMG-II): from individual species to whole genera.</title>
        <authorList>
            <person name="Goeker M."/>
        </authorList>
    </citation>
    <scope>NUCLEOTIDE SEQUENCE [LARGE SCALE GENOMIC DNA]</scope>
    <source>
        <strain evidence="8 9">KACC 16626</strain>
    </source>
</reference>
<dbReference type="EC" id="2.1.1.72" evidence="1"/>
<keyword evidence="2 8" id="KW-0489">Methyltransferase</keyword>
<dbReference type="InterPro" id="IPR047939">
    <property type="entry name" value="BREX_1_PglX"/>
</dbReference>
<comment type="caution">
    <text evidence="8">The sequence shown here is derived from an EMBL/GenBank/DDBJ whole genome shotgun (WGS) entry which is preliminary data.</text>
</comment>
<dbReference type="InterPro" id="IPR050953">
    <property type="entry name" value="N4_N6_ade-DNA_methylase"/>
</dbReference>
<keyword evidence="9" id="KW-1185">Reference proteome</keyword>
<evidence type="ECO:0000313" key="8">
    <source>
        <dbReference type="EMBL" id="PYF05648.1"/>
    </source>
</evidence>
<evidence type="ECO:0000256" key="3">
    <source>
        <dbReference type="ARBA" id="ARBA00022679"/>
    </source>
</evidence>
<dbReference type="Gene3D" id="3.40.50.150">
    <property type="entry name" value="Vaccinia Virus protein VP39"/>
    <property type="match status" value="1"/>
</dbReference>
<dbReference type="NCBIfam" id="NF033452">
    <property type="entry name" value="BREX_1_MTaseX"/>
    <property type="match status" value="1"/>
</dbReference>
<dbReference type="Pfam" id="PF07669">
    <property type="entry name" value="Eco57I"/>
    <property type="match status" value="1"/>
</dbReference>
<evidence type="ECO:0000256" key="5">
    <source>
        <dbReference type="ARBA" id="ARBA00047942"/>
    </source>
</evidence>
<evidence type="ECO:0000256" key="4">
    <source>
        <dbReference type="ARBA" id="ARBA00022691"/>
    </source>
</evidence>
<protein>
    <recommendedName>
        <fullName evidence="1">site-specific DNA-methyltransferase (adenine-specific)</fullName>
        <ecNumber evidence="1">2.1.1.72</ecNumber>
    </recommendedName>
</protein>
<dbReference type="AlphaFoldDB" id="A0A318TRI4"/>
<dbReference type="PANTHER" id="PTHR33841">
    <property type="entry name" value="DNA METHYLTRANSFERASE YEEA-RELATED"/>
    <property type="match status" value="1"/>
</dbReference>
<evidence type="ECO:0000256" key="6">
    <source>
        <dbReference type="SAM" id="Coils"/>
    </source>
</evidence>
<dbReference type="SUPFAM" id="SSF53335">
    <property type="entry name" value="S-adenosyl-L-methionine-dependent methyltransferases"/>
    <property type="match status" value="1"/>
</dbReference>
<proteinExistence type="predicted"/>
<evidence type="ECO:0000256" key="1">
    <source>
        <dbReference type="ARBA" id="ARBA00011900"/>
    </source>
</evidence>